<dbReference type="PANTHER" id="PTHR32182">
    <property type="entry name" value="DNA REPLICATION AND REPAIR PROTEIN RECF"/>
    <property type="match status" value="1"/>
</dbReference>
<evidence type="ECO:0000313" key="3">
    <source>
        <dbReference type="Proteomes" id="UP000318017"/>
    </source>
</evidence>
<feature type="coiled-coil region" evidence="1">
    <location>
        <begin position="309"/>
        <end position="339"/>
    </location>
</feature>
<dbReference type="KEGG" id="ahel:Q31a_62940"/>
<sequence length="1120" mass="128554">MVDVFDHADGETPPLPGYRLSKLEIYNWGTFDGAVYSVYPEGQTTLLVGENGSGKSTLVDALLTLLVRPQTRNYNVAAGAMKNERDERTYLRGAYDRTVGESGRPQIQYLRSGSGHYTALLACFSNAASNDSFTLCQILYLNADNSVEKVYAFCEGQRGIVQDLSHITSASAVAKHLKDRGYNTTSSYKQYLGWFQRKTSFRPKAMDIFNQTVAVKDVQRLDLFIRQHMLELKPWKNKVDRLLSHFNELSEAHRMLIRVRQQDELLSPISEAGVRYQARLDEVTAARKQLDACELYFAMESVALLEPLCDKWQQQLQFLADEITRLDELQDRCRNEIARLTVEIEHAGGDRLRQLPGLIEQAESISRVKLAARHRFEAQLRSAELQPQITSPDQFHKTRQLIHQRRNRLVEDRTQSRHMSSAIQFEIGSLTRQLSDDRNELEALQRRKNNLPESLIAMRDQICSDLRLAPSDLPFTAELVAVAPEEREWEASIEQVLYGFARSLLVAEEVYPRVSGYVDRTRLLDGRGQGQRLVYLKVGKRSESTRRTSSDETLVSKLLYRDDHPLTPWVRSEMRDRFDYLACETVERFQTTRGAAMTKNRHLRSGGWRHEKDDRARLGDRRNFVLGWDNRAKRLALSDSIRETEESLQQLHTRVAKLVATEDRTTAAIESLDQALQIDDFDIIDFEKHEFQASQLRLEMQRIEEADDQIQELKAHRKKLETEVVGYKSDRDRFIAQHTTRETELRNGQGLLNNARRTIEQTEINGRRALLEQEFETLSNQSPAPLSIENIATLPQTVAADLRDKHEKLRERLVPIAKEVTSAMTRFLKNFPDEQADLDADVAAISSFNALYARIASDDLPKHETRFKQRLNEKVLLEIGMLHGSLEGERQEIRNKIEQLNTALRLLEWKPGTYMRLEPSDVQDREIQDFRRELSACLNGTLDGTTEANEATFVRIEKLVAKLREEGNDRWRQKVVDVRNWFNFAARELVAETGEARSYYDGGTGQSGGEKGKLAFLVLVAAIAYQYDLDPNATHSNRLHFVMVDEMFSRSDDQHAEYALDLFERFGLQLLIVAPLDAKARVTEPYVGTYIHVVKDKQTHCSQLLSLTAEEFQEQALPEE</sequence>
<proteinExistence type="predicted"/>
<dbReference type="Pfam" id="PF13555">
    <property type="entry name" value="AAA_29"/>
    <property type="match status" value="1"/>
</dbReference>
<dbReference type="GO" id="GO:0000731">
    <property type="term" value="P:DNA synthesis involved in DNA repair"/>
    <property type="evidence" value="ECO:0007669"/>
    <property type="project" value="TreeGrafter"/>
</dbReference>
<dbReference type="PANTHER" id="PTHR32182:SF0">
    <property type="entry name" value="DNA REPLICATION AND REPAIR PROTEIN RECF"/>
    <property type="match status" value="1"/>
</dbReference>
<dbReference type="Gene3D" id="3.40.50.300">
    <property type="entry name" value="P-loop containing nucleotide triphosphate hydrolases"/>
    <property type="match status" value="2"/>
</dbReference>
<keyword evidence="3" id="KW-1185">Reference proteome</keyword>
<gene>
    <name evidence="2" type="ORF">Q31a_62940</name>
</gene>
<evidence type="ECO:0000256" key="1">
    <source>
        <dbReference type="SAM" id="Coils"/>
    </source>
</evidence>
<organism evidence="2 3">
    <name type="scientific">Aureliella helgolandensis</name>
    <dbReference type="NCBI Taxonomy" id="2527968"/>
    <lineage>
        <taxon>Bacteria</taxon>
        <taxon>Pseudomonadati</taxon>
        <taxon>Planctomycetota</taxon>
        <taxon>Planctomycetia</taxon>
        <taxon>Pirellulales</taxon>
        <taxon>Pirellulaceae</taxon>
        <taxon>Aureliella</taxon>
    </lineage>
</organism>
<evidence type="ECO:0000313" key="2">
    <source>
        <dbReference type="EMBL" id="QDV27901.1"/>
    </source>
</evidence>
<dbReference type="InterPro" id="IPR027417">
    <property type="entry name" value="P-loop_NTPase"/>
</dbReference>
<dbReference type="RefSeq" id="WP_145086014.1">
    <property type="nucleotide sequence ID" value="NZ_CP036298.1"/>
</dbReference>
<protein>
    <recommendedName>
        <fullName evidence="4">Chromosome partition protein Smc</fullName>
    </recommendedName>
</protein>
<dbReference type="Pfam" id="PF13558">
    <property type="entry name" value="SbcC_Walker_B"/>
    <property type="match status" value="1"/>
</dbReference>
<evidence type="ECO:0008006" key="4">
    <source>
        <dbReference type="Google" id="ProtNLM"/>
    </source>
</evidence>
<name>A0A518GH33_9BACT</name>
<dbReference type="EMBL" id="CP036298">
    <property type="protein sequence ID" value="QDV27901.1"/>
    <property type="molecule type" value="Genomic_DNA"/>
</dbReference>
<dbReference type="SUPFAM" id="SSF52540">
    <property type="entry name" value="P-loop containing nucleoside triphosphate hydrolases"/>
    <property type="match status" value="1"/>
</dbReference>
<dbReference type="AlphaFoldDB" id="A0A518GH33"/>
<dbReference type="GO" id="GO:0006302">
    <property type="term" value="P:double-strand break repair"/>
    <property type="evidence" value="ECO:0007669"/>
    <property type="project" value="TreeGrafter"/>
</dbReference>
<accession>A0A518GH33</accession>
<feature type="coiled-coil region" evidence="1">
    <location>
        <begin position="686"/>
        <end position="730"/>
    </location>
</feature>
<keyword evidence="1" id="KW-0175">Coiled coil</keyword>
<dbReference type="OrthoDB" id="174137at2"/>
<feature type="coiled-coil region" evidence="1">
    <location>
        <begin position="883"/>
        <end position="910"/>
    </location>
</feature>
<dbReference type="Proteomes" id="UP000318017">
    <property type="component" value="Chromosome"/>
</dbReference>
<reference evidence="2 3" key="1">
    <citation type="submission" date="2019-02" db="EMBL/GenBank/DDBJ databases">
        <title>Deep-cultivation of Planctomycetes and their phenomic and genomic characterization uncovers novel biology.</title>
        <authorList>
            <person name="Wiegand S."/>
            <person name="Jogler M."/>
            <person name="Boedeker C."/>
            <person name="Pinto D."/>
            <person name="Vollmers J."/>
            <person name="Rivas-Marin E."/>
            <person name="Kohn T."/>
            <person name="Peeters S.H."/>
            <person name="Heuer A."/>
            <person name="Rast P."/>
            <person name="Oberbeckmann S."/>
            <person name="Bunk B."/>
            <person name="Jeske O."/>
            <person name="Meyerdierks A."/>
            <person name="Storesund J.E."/>
            <person name="Kallscheuer N."/>
            <person name="Luecker S."/>
            <person name="Lage O.M."/>
            <person name="Pohl T."/>
            <person name="Merkel B.J."/>
            <person name="Hornburger P."/>
            <person name="Mueller R.-W."/>
            <person name="Bruemmer F."/>
            <person name="Labrenz M."/>
            <person name="Spormann A.M."/>
            <person name="Op den Camp H."/>
            <person name="Overmann J."/>
            <person name="Amann R."/>
            <person name="Jetten M.S.M."/>
            <person name="Mascher T."/>
            <person name="Medema M.H."/>
            <person name="Devos D.P."/>
            <person name="Kaster A.-K."/>
            <person name="Ovreas L."/>
            <person name="Rohde M."/>
            <person name="Galperin M.Y."/>
            <person name="Jogler C."/>
        </authorList>
    </citation>
    <scope>NUCLEOTIDE SEQUENCE [LARGE SCALE GENOMIC DNA]</scope>
    <source>
        <strain evidence="2 3">Q31a</strain>
    </source>
</reference>